<dbReference type="PANTHER" id="PTHR10903:SF182">
    <property type="entry name" value="GTPASE IMAP FAMILY MEMBER 4"/>
    <property type="match status" value="1"/>
</dbReference>
<sequence>MSEQGFITINHKTWSFILLSCLFSTDPNHRRRCSKGPEVRIVLVGKTGAGKSETGNTILGRREFESKCSGGSVTKVCRKAWTSRNGRSISVVDTPGIFETDATEEETMLEIVRFITLSSPGPHAILLVLKVDRFTSEEKEAIERIFKILGEEAVKFLIILFTGKDRLEEQSIGEFIGTIQDPYFKELLKKCEYRYHAFDNKANEAQKVTQVSELMTMILNMVQYNGNTHYTNKSYESVEEFIQKGTEISQQHYKEQFEKKMKEIRQKYEEEIKKLEKKRKELEKKMEEIRQKYKWQIKELEKKWEELEKENEQYKKKKEEYEK</sequence>
<accession>F6WEZ0</accession>
<keyword evidence="3" id="KW-0342">GTP-binding</keyword>
<dbReference type="Bgee" id="ENSMODG00000024215">
    <property type="expression patterns" value="Expressed in blood and 21 other cell types or tissues"/>
</dbReference>
<dbReference type="InParanoid" id="F6WEZ0"/>
<dbReference type="InterPro" id="IPR045058">
    <property type="entry name" value="GIMA/IAN/Toc"/>
</dbReference>
<dbReference type="Proteomes" id="UP000002280">
    <property type="component" value="Chromosome 8"/>
</dbReference>
<evidence type="ECO:0000256" key="2">
    <source>
        <dbReference type="ARBA" id="ARBA00022741"/>
    </source>
</evidence>
<dbReference type="GeneTree" id="ENSGT00940000159509"/>
<dbReference type="PROSITE" id="PS51720">
    <property type="entry name" value="G_AIG1"/>
    <property type="match status" value="1"/>
</dbReference>
<evidence type="ECO:0000313" key="6">
    <source>
        <dbReference type="Ensembl" id="ENSMODP00000033629.2"/>
    </source>
</evidence>
<dbReference type="SUPFAM" id="SSF52540">
    <property type="entry name" value="P-loop containing nucleoside triphosphate hydrolases"/>
    <property type="match status" value="1"/>
</dbReference>
<evidence type="ECO:0000256" key="3">
    <source>
        <dbReference type="ARBA" id="ARBA00023134"/>
    </source>
</evidence>
<dbReference type="eggNOG" id="ENOG502R7PE">
    <property type="taxonomic scope" value="Eukaryota"/>
</dbReference>
<dbReference type="OMA" id="ECIALSA"/>
<feature type="domain" description="AIG1-type G" evidence="5">
    <location>
        <begin position="36"/>
        <end position="239"/>
    </location>
</feature>
<reference evidence="6" key="3">
    <citation type="submission" date="2025-09" db="UniProtKB">
        <authorList>
            <consortium name="Ensembl"/>
        </authorList>
    </citation>
    <scope>IDENTIFICATION</scope>
</reference>
<name>F6WEZ0_MONDO</name>
<dbReference type="InterPro" id="IPR006703">
    <property type="entry name" value="G_AIG1"/>
</dbReference>
<dbReference type="FunFam" id="3.40.50.300:FF:000366">
    <property type="entry name" value="GTPase, IMAP family member 2"/>
    <property type="match status" value="1"/>
</dbReference>
<dbReference type="HOGENOM" id="CLU_010468_0_0_1"/>
<dbReference type="GO" id="GO:0003924">
    <property type="term" value="F:GTPase activity"/>
    <property type="evidence" value="ECO:0000318"/>
    <property type="project" value="GO_Central"/>
</dbReference>
<keyword evidence="2" id="KW-0547">Nucleotide-binding</keyword>
<protein>
    <recommendedName>
        <fullName evidence="5">AIG1-type G domain-containing protein</fullName>
    </recommendedName>
</protein>
<keyword evidence="7" id="KW-1185">Reference proteome</keyword>
<evidence type="ECO:0000256" key="1">
    <source>
        <dbReference type="ARBA" id="ARBA00008535"/>
    </source>
</evidence>
<keyword evidence="4" id="KW-0175">Coiled coil</keyword>
<dbReference type="InterPro" id="IPR027417">
    <property type="entry name" value="P-loop_NTPase"/>
</dbReference>
<dbReference type="AlphaFoldDB" id="F6WEZ0"/>
<reference evidence="6" key="2">
    <citation type="submission" date="2025-08" db="UniProtKB">
        <authorList>
            <consortium name="Ensembl"/>
        </authorList>
    </citation>
    <scope>IDENTIFICATION</scope>
</reference>
<evidence type="ECO:0000313" key="7">
    <source>
        <dbReference type="Proteomes" id="UP000002280"/>
    </source>
</evidence>
<proteinExistence type="inferred from homology"/>
<dbReference type="PANTHER" id="PTHR10903">
    <property type="entry name" value="GTPASE, IMAP FAMILY MEMBER-RELATED"/>
    <property type="match status" value="1"/>
</dbReference>
<dbReference type="Pfam" id="PF04548">
    <property type="entry name" value="AIG1"/>
    <property type="match status" value="1"/>
</dbReference>
<dbReference type="Ensembl" id="ENSMODT00000035210.2">
    <property type="protein sequence ID" value="ENSMODP00000033629.2"/>
    <property type="gene ID" value="ENSMODG00000024215.2"/>
</dbReference>
<evidence type="ECO:0000259" key="5">
    <source>
        <dbReference type="PROSITE" id="PS51720"/>
    </source>
</evidence>
<reference evidence="6 7" key="1">
    <citation type="journal article" date="2007" name="Nature">
        <title>Genome of the marsupial Monodelphis domestica reveals innovation in non-coding sequences.</title>
        <authorList>
            <person name="Mikkelsen T.S."/>
            <person name="Wakefield M.J."/>
            <person name="Aken B."/>
            <person name="Amemiya C.T."/>
            <person name="Chang J.L."/>
            <person name="Duke S."/>
            <person name="Garber M."/>
            <person name="Gentles A.J."/>
            <person name="Goodstadt L."/>
            <person name="Heger A."/>
            <person name="Jurka J."/>
            <person name="Kamal M."/>
            <person name="Mauceli E."/>
            <person name="Searle S.M."/>
            <person name="Sharpe T."/>
            <person name="Baker M.L."/>
            <person name="Batzer M.A."/>
            <person name="Benos P.V."/>
            <person name="Belov K."/>
            <person name="Clamp M."/>
            <person name="Cook A."/>
            <person name="Cuff J."/>
            <person name="Das R."/>
            <person name="Davidow L."/>
            <person name="Deakin J.E."/>
            <person name="Fazzari M.J."/>
            <person name="Glass J.L."/>
            <person name="Grabherr M."/>
            <person name="Greally J.M."/>
            <person name="Gu W."/>
            <person name="Hore T.A."/>
            <person name="Huttley G.A."/>
            <person name="Kleber M."/>
            <person name="Jirtle R.L."/>
            <person name="Koina E."/>
            <person name="Lee J.T."/>
            <person name="Mahony S."/>
            <person name="Marra M.A."/>
            <person name="Miller R.D."/>
            <person name="Nicholls R.D."/>
            <person name="Oda M."/>
            <person name="Papenfuss A.T."/>
            <person name="Parra Z.E."/>
            <person name="Pollock D.D."/>
            <person name="Ray D.A."/>
            <person name="Schein J.E."/>
            <person name="Speed T.P."/>
            <person name="Thompson K."/>
            <person name="VandeBerg J.L."/>
            <person name="Wade C.M."/>
            <person name="Walker J.A."/>
            <person name="Waters P.D."/>
            <person name="Webber C."/>
            <person name="Weidman J.R."/>
            <person name="Xie X."/>
            <person name="Zody M.C."/>
            <person name="Baldwin J."/>
            <person name="Abdouelleil A."/>
            <person name="Abdulkadir J."/>
            <person name="Abebe A."/>
            <person name="Abera B."/>
            <person name="Abreu J."/>
            <person name="Acer S.C."/>
            <person name="Aftuck L."/>
            <person name="Alexander A."/>
            <person name="An P."/>
            <person name="Anderson E."/>
            <person name="Anderson S."/>
            <person name="Arachi H."/>
            <person name="Azer M."/>
            <person name="Bachantsang P."/>
            <person name="Barry A."/>
            <person name="Bayul T."/>
            <person name="Berlin A."/>
            <person name="Bessette D."/>
            <person name="Bloom T."/>
            <person name="Bloom T."/>
            <person name="Boguslavskiy L."/>
            <person name="Bonnet C."/>
            <person name="Boukhgalter B."/>
            <person name="Bourzgui I."/>
            <person name="Brown A."/>
            <person name="Cahill P."/>
            <person name="Channer S."/>
            <person name="Cheshatsang Y."/>
            <person name="Chuda L."/>
            <person name="Citroen M."/>
            <person name="Collymore A."/>
            <person name="Cooke P."/>
            <person name="Costello M."/>
            <person name="D'Aco K."/>
            <person name="Daza R."/>
            <person name="De Haan G."/>
            <person name="DeGray S."/>
            <person name="DeMaso C."/>
            <person name="Dhargay N."/>
            <person name="Dooley K."/>
            <person name="Dooley E."/>
            <person name="Doricent M."/>
            <person name="Dorje P."/>
            <person name="Dorjee K."/>
            <person name="Dupes A."/>
            <person name="Elong R."/>
            <person name="Falk J."/>
            <person name="Farina A."/>
            <person name="Faro S."/>
            <person name="Ferguson D."/>
            <person name="Fisher S."/>
            <person name="Foley C.D."/>
            <person name="Franke A."/>
            <person name="Friedrich D."/>
            <person name="Gadbois L."/>
            <person name="Gearin G."/>
            <person name="Gearin C.R."/>
            <person name="Giannoukos G."/>
            <person name="Goode T."/>
            <person name="Graham J."/>
            <person name="Grandbois E."/>
            <person name="Grewal S."/>
            <person name="Gyaltsen K."/>
            <person name="Hafez N."/>
            <person name="Hagos B."/>
            <person name="Hall J."/>
            <person name="Henson C."/>
            <person name="Hollinger A."/>
            <person name="Honan T."/>
            <person name="Huard M.D."/>
            <person name="Hughes L."/>
            <person name="Hurhula B."/>
            <person name="Husby M.E."/>
            <person name="Kamat A."/>
            <person name="Kanga B."/>
            <person name="Kashin S."/>
            <person name="Khazanovich D."/>
            <person name="Kisner P."/>
            <person name="Lance K."/>
            <person name="Lara M."/>
            <person name="Lee W."/>
            <person name="Lennon N."/>
            <person name="Letendre F."/>
            <person name="LeVine R."/>
            <person name="Lipovsky A."/>
            <person name="Liu X."/>
            <person name="Liu J."/>
            <person name="Liu S."/>
            <person name="Lokyitsang T."/>
            <person name="Lokyitsang Y."/>
            <person name="Lubonja R."/>
            <person name="Lui A."/>
            <person name="MacDonald P."/>
            <person name="Magnisalis V."/>
            <person name="Maru K."/>
            <person name="Matthews C."/>
            <person name="McCusker W."/>
            <person name="McDonough S."/>
            <person name="Mehta T."/>
            <person name="Meldrim J."/>
            <person name="Meneus L."/>
            <person name="Mihai O."/>
            <person name="Mihalev A."/>
            <person name="Mihova T."/>
            <person name="Mittelman R."/>
            <person name="Mlenga V."/>
            <person name="Montmayeur A."/>
            <person name="Mulrain L."/>
            <person name="Navidi A."/>
            <person name="Naylor J."/>
            <person name="Negash T."/>
            <person name="Nguyen T."/>
            <person name="Nguyen N."/>
            <person name="Nicol R."/>
            <person name="Norbu C."/>
            <person name="Norbu N."/>
            <person name="Novod N."/>
            <person name="O'Neill B."/>
            <person name="Osman S."/>
            <person name="Markiewicz E."/>
            <person name="Oyono O.L."/>
            <person name="Patti C."/>
            <person name="Phunkhang P."/>
            <person name="Pierre F."/>
            <person name="Priest M."/>
            <person name="Raghuraman S."/>
            <person name="Rege F."/>
            <person name="Reyes R."/>
            <person name="Rise C."/>
            <person name="Rogov P."/>
            <person name="Ross K."/>
            <person name="Ryan E."/>
            <person name="Settipalli S."/>
            <person name="Shea T."/>
            <person name="Sherpa N."/>
            <person name="Shi L."/>
            <person name="Shih D."/>
            <person name="Sparrow T."/>
            <person name="Spaulding J."/>
            <person name="Stalker J."/>
            <person name="Stange-Thomann N."/>
            <person name="Stavropoulos S."/>
            <person name="Stone C."/>
            <person name="Strader C."/>
            <person name="Tesfaye S."/>
            <person name="Thomson T."/>
            <person name="Thoulutsang Y."/>
            <person name="Thoulutsang D."/>
            <person name="Topham K."/>
            <person name="Topping I."/>
            <person name="Tsamla T."/>
            <person name="Vassiliev H."/>
            <person name="Vo A."/>
            <person name="Wangchuk T."/>
            <person name="Wangdi T."/>
            <person name="Weiand M."/>
            <person name="Wilkinson J."/>
            <person name="Wilson A."/>
            <person name="Yadav S."/>
            <person name="Young G."/>
            <person name="Yu Q."/>
            <person name="Zembek L."/>
            <person name="Zhong D."/>
            <person name="Zimmer A."/>
            <person name="Zwirko Z."/>
            <person name="Jaffe D.B."/>
            <person name="Alvarez P."/>
            <person name="Brockman W."/>
            <person name="Butler J."/>
            <person name="Chin C."/>
            <person name="Gnerre S."/>
            <person name="MacCallum I."/>
            <person name="Graves J.A."/>
            <person name="Ponting C.P."/>
            <person name="Breen M."/>
            <person name="Samollow P.B."/>
            <person name="Lander E.S."/>
            <person name="Lindblad-Toh K."/>
        </authorList>
    </citation>
    <scope>NUCLEOTIDE SEQUENCE [LARGE SCALE GENOMIC DNA]</scope>
</reference>
<feature type="coiled-coil region" evidence="4">
    <location>
        <begin position="254"/>
        <end position="320"/>
    </location>
</feature>
<comment type="similarity">
    <text evidence="1">Belongs to the TRAFAC class TrmE-Era-EngA-EngB-Septin-like GTPase superfamily. AIG1/Toc34/Toc159-like paraseptin GTPase family. IAN subfamily.</text>
</comment>
<dbReference type="GO" id="GO:0005525">
    <property type="term" value="F:GTP binding"/>
    <property type="evidence" value="ECO:0007669"/>
    <property type="project" value="UniProtKB-KW"/>
</dbReference>
<dbReference type="STRING" id="13616.ENSMODP00000033629"/>
<dbReference type="Gene3D" id="3.40.50.300">
    <property type="entry name" value="P-loop containing nucleotide triphosphate hydrolases"/>
    <property type="match status" value="1"/>
</dbReference>
<evidence type="ECO:0000256" key="4">
    <source>
        <dbReference type="SAM" id="Coils"/>
    </source>
</evidence>
<organism evidence="6 7">
    <name type="scientific">Monodelphis domestica</name>
    <name type="common">Gray short-tailed opossum</name>
    <dbReference type="NCBI Taxonomy" id="13616"/>
    <lineage>
        <taxon>Eukaryota</taxon>
        <taxon>Metazoa</taxon>
        <taxon>Chordata</taxon>
        <taxon>Craniata</taxon>
        <taxon>Vertebrata</taxon>
        <taxon>Euteleostomi</taxon>
        <taxon>Mammalia</taxon>
        <taxon>Metatheria</taxon>
        <taxon>Didelphimorphia</taxon>
        <taxon>Didelphidae</taxon>
        <taxon>Monodelphis</taxon>
    </lineage>
</organism>
<dbReference type="CDD" id="cd01852">
    <property type="entry name" value="AIG1"/>
    <property type="match status" value="1"/>
</dbReference>